<dbReference type="Proteomes" id="UP000094444">
    <property type="component" value="Unassembled WGS sequence"/>
</dbReference>
<proteinExistence type="predicted"/>
<organism evidence="2 3">
    <name type="scientific">Diaporthe helianthi</name>
    <dbReference type="NCBI Taxonomy" id="158607"/>
    <lineage>
        <taxon>Eukaryota</taxon>
        <taxon>Fungi</taxon>
        <taxon>Dikarya</taxon>
        <taxon>Ascomycota</taxon>
        <taxon>Pezizomycotina</taxon>
        <taxon>Sordariomycetes</taxon>
        <taxon>Sordariomycetidae</taxon>
        <taxon>Diaporthales</taxon>
        <taxon>Diaporthaceae</taxon>
        <taxon>Diaporthe</taxon>
    </lineage>
</organism>
<keyword evidence="1" id="KW-0732">Signal</keyword>
<dbReference type="OrthoDB" id="5243198at2759"/>
<dbReference type="EMBL" id="MAVT02000532">
    <property type="protein sequence ID" value="POS75090.1"/>
    <property type="molecule type" value="Genomic_DNA"/>
</dbReference>
<name>A0A2P5HXW0_DIAHE</name>
<evidence type="ECO:0000313" key="2">
    <source>
        <dbReference type="EMBL" id="POS75090.1"/>
    </source>
</evidence>
<comment type="caution">
    <text evidence="2">The sequence shown here is derived from an EMBL/GenBank/DDBJ whole genome shotgun (WGS) entry which is preliminary data.</text>
</comment>
<evidence type="ECO:0000313" key="3">
    <source>
        <dbReference type="Proteomes" id="UP000094444"/>
    </source>
</evidence>
<gene>
    <name evidence="2" type="ORF">DHEL01_v206517</name>
</gene>
<dbReference type="InParanoid" id="A0A2P5HXW0"/>
<evidence type="ECO:0000256" key="1">
    <source>
        <dbReference type="SAM" id="SignalP"/>
    </source>
</evidence>
<reference evidence="2" key="1">
    <citation type="submission" date="2017-09" db="EMBL/GenBank/DDBJ databases">
        <title>Polyketide synthases of a Diaporthe helianthi virulent isolate.</title>
        <authorList>
            <person name="Baroncelli R."/>
        </authorList>
    </citation>
    <scope>NUCLEOTIDE SEQUENCE [LARGE SCALE GENOMIC DNA]</scope>
    <source>
        <strain evidence="2">7/96</strain>
    </source>
</reference>
<keyword evidence="3" id="KW-1185">Reference proteome</keyword>
<feature type="chain" id="PRO_5015171616" evidence="1">
    <location>
        <begin position="24"/>
        <end position="102"/>
    </location>
</feature>
<protein>
    <submittedName>
        <fullName evidence="2">Uncharacterized protein</fullName>
    </submittedName>
</protein>
<dbReference type="AlphaFoldDB" id="A0A2P5HXW0"/>
<sequence length="102" mass="10257">MQFFVKTILAVAISMATFGSAAAQPTADAVSVTAAAAAESSVTATEINVSAHTTLTEVIPAPSGPALNFRCCAFQGCKVCADFGTIDSCSPCGGAYPWCCAL</sequence>
<accession>A0A2P5HXW0</accession>
<feature type="signal peptide" evidence="1">
    <location>
        <begin position="1"/>
        <end position="23"/>
    </location>
</feature>